<dbReference type="Pfam" id="PF00106">
    <property type="entry name" value="adh_short"/>
    <property type="match status" value="1"/>
</dbReference>
<name>A0AAP5ID24_9CYAN</name>
<evidence type="ECO:0000313" key="4">
    <source>
        <dbReference type="EMBL" id="MDR9898059.1"/>
    </source>
</evidence>
<dbReference type="Gene3D" id="3.40.50.720">
    <property type="entry name" value="NAD(P)-binding Rossmann-like Domain"/>
    <property type="match status" value="1"/>
</dbReference>
<comment type="similarity">
    <text evidence="3">Belongs to the short-chain dehydrogenases/reductases (SDR) family.</text>
</comment>
<comment type="caution">
    <text evidence="4">The sequence shown here is derived from an EMBL/GenBank/DDBJ whole genome shotgun (WGS) entry which is preliminary data.</text>
</comment>
<evidence type="ECO:0000313" key="5">
    <source>
        <dbReference type="Proteomes" id="UP000667802"/>
    </source>
</evidence>
<dbReference type="EMBL" id="JAALHA020000015">
    <property type="protein sequence ID" value="MDR9898059.1"/>
    <property type="molecule type" value="Genomic_DNA"/>
</dbReference>
<dbReference type="SUPFAM" id="SSF51735">
    <property type="entry name" value="NAD(P)-binding Rossmann-fold domains"/>
    <property type="match status" value="1"/>
</dbReference>
<gene>
    <name evidence="4" type="ORF">G7B40_026370</name>
</gene>
<sequence>MESKTALVTGGNRGIGFAIAQGLLKEGYEVIISARSLEKAKQASEKLQTFGKVTHIELDISNDQSIDQAVETLNKSIDRLDVLINNAGIYPDHNVNILTISRDLLNSGVNTNTFGVIRMVQAFLPLLEKSQDARIINVSSGMGALDGLTTTAPSYCLSKLALNGATIMLAEALRSQRIAVNAMCPGWVKTDMGGESAPR</sequence>
<accession>A0AAP5ID24</accession>
<organism evidence="4 5">
    <name type="scientific">Aetokthonos hydrillicola Thurmond2011</name>
    <dbReference type="NCBI Taxonomy" id="2712845"/>
    <lineage>
        <taxon>Bacteria</taxon>
        <taxon>Bacillati</taxon>
        <taxon>Cyanobacteriota</taxon>
        <taxon>Cyanophyceae</taxon>
        <taxon>Nostocales</taxon>
        <taxon>Hapalosiphonaceae</taxon>
        <taxon>Aetokthonos</taxon>
    </lineage>
</organism>
<evidence type="ECO:0000256" key="2">
    <source>
        <dbReference type="ARBA" id="ARBA00023002"/>
    </source>
</evidence>
<proteinExistence type="inferred from homology"/>
<dbReference type="PRINTS" id="PR00080">
    <property type="entry name" value="SDRFAMILY"/>
</dbReference>
<dbReference type="InterPro" id="IPR051468">
    <property type="entry name" value="Fungal_SecMetab_SDRs"/>
</dbReference>
<evidence type="ECO:0000256" key="3">
    <source>
        <dbReference type="RuleBase" id="RU000363"/>
    </source>
</evidence>
<dbReference type="PANTHER" id="PTHR43544:SF7">
    <property type="entry name" value="NADB-LER2"/>
    <property type="match status" value="1"/>
</dbReference>
<dbReference type="GO" id="GO:0016491">
    <property type="term" value="F:oxidoreductase activity"/>
    <property type="evidence" value="ECO:0007669"/>
    <property type="project" value="UniProtKB-KW"/>
</dbReference>
<dbReference type="InterPro" id="IPR002347">
    <property type="entry name" value="SDR_fam"/>
</dbReference>
<dbReference type="AlphaFoldDB" id="A0AAP5ID24"/>
<dbReference type="Proteomes" id="UP000667802">
    <property type="component" value="Unassembled WGS sequence"/>
</dbReference>
<keyword evidence="5" id="KW-1185">Reference proteome</keyword>
<protein>
    <submittedName>
        <fullName evidence="4">SDR family NAD(P)-dependent oxidoreductase</fullName>
    </submittedName>
</protein>
<dbReference type="PRINTS" id="PR00081">
    <property type="entry name" value="GDHRDH"/>
</dbReference>
<dbReference type="RefSeq" id="WP_208341397.1">
    <property type="nucleotide sequence ID" value="NZ_CAWQFN010000879.1"/>
</dbReference>
<dbReference type="InterPro" id="IPR036291">
    <property type="entry name" value="NAD(P)-bd_dom_sf"/>
</dbReference>
<dbReference type="PANTHER" id="PTHR43544">
    <property type="entry name" value="SHORT-CHAIN DEHYDROGENASE/REDUCTASE"/>
    <property type="match status" value="1"/>
</dbReference>
<dbReference type="GO" id="GO:0005737">
    <property type="term" value="C:cytoplasm"/>
    <property type="evidence" value="ECO:0007669"/>
    <property type="project" value="TreeGrafter"/>
</dbReference>
<keyword evidence="2" id="KW-0560">Oxidoreductase</keyword>
<evidence type="ECO:0000256" key="1">
    <source>
        <dbReference type="ARBA" id="ARBA00022857"/>
    </source>
</evidence>
<reference evidence="5" key="1">
    <citation type="journal article" date="2021" name="Science">
        <title>Hunting the eagle killer: A cyanobacterial neurotoxin causes vacuolar myelinopathy.</title>
        <authorList>
            <person name="Breinlinger S."/>
            <person name="Phillips T.J."/>
            <person name="Haram B.N."/>
            <person name="Mares J."/>
            <person name="Martinez Yerena J.A."/>
            <person name="Hrouzek P."/>
            <person name="Sobotka R."/>
            <person name="Henderson W.M."/>
            <person name="Schmieder P."/>
            <person name="Williams S.M."/>
            <person name="Lauderdale J.D."/>
            <person name="Wilde H.D."/>
            <person name="Gerrin W."/>
            <person name="Kust A."/>
            <person name="Washington J.W."/>
            <person name="Wagner C."/>
            <person name="Geier B."/>
            <person name="Liebeke M."/>
            <person name="Enke H."/>
            <person name="Niedermeyer T.H.J."/>
            <person name="Wilde S.B."/>
        </authorList>
    </citation>
    <scope>NUCLEOTIDE SEQUENCE [LARGE SCALE GENOMIC DNA]</scope>
    <source>
        <strain evidence="5">Thurmond2011</strain>
    </source>
</reference>
<keyword evidence="1" id="KW-0521">NADP</keyword>